<sequence length="256" mass="29711">MNKILLYFSIFIIVSCSTEKKIAPAYKAGVVITFDDDYVQEWYDLDAAMHKYNWKATFCVCYIDSLNAKEIGQLKKMQAKGNEIAGHGYEHENARMYVSKKGLAPYLKNEIIPMENAFRKNGLLLNSFAYPFGANTPGIDKALYKHFKMLRRTYSTSKRMKDNTCFFSGNSKTVTGLGIDNSYQHYDLDFFLKILNYAKRNNKIVILYAHKPVQKVTGSYQVDYKTIETICKYVKENNMQFYTLSELHQYLPLNKK</sequence>
<accession>H8XTE4</accession>
<dbReference type="Gene3D" id="3.20.20.370">
    <property type="entry name" value="Glycoside hydrolase/deacetylase"/>
    <property type="match status" value="1"/>
</dbReference>
<evidence type="ECO:0000313" key="4">
    <source>
        <dbReference type="EMBL" id="CCG52741.1"/>
    </source>
</evidence>
<dbReference type="InterPro" id="IPR051398">
    <property type="entry name" value="Polysacch_Deacetylase"/>
</dbReference>
<dbReference type="GO" id="GO:0005975">
    <property type="term" value="P:carbohydrate metabolic process"/>
    <property type="evidence" value="ECO:0007669"/>
    <property type="project" value="InterPro"/>
</dbReference>
<dbReference type="PATRIC" id="fig|1094466.5.peg.746"/>
<dbReference type="PROSITE" id="PS51257">
    <property type="entry name" value="PROKAR_LIPOPROTEIN"/>
    <property type="match status" value="1"/>
</dbReference>
<dbReference type="PANTHER" id="PTHR34216:SF3">
    <property type="entry name" value="POLY-BETA-1,6-N-ACETYL-D-GLUCOSAMINE N-DEACETYLASE"/>
    <property type="match status" value="1"/>
</dbReference>
<dbReference type="AlphaFoldDB" id="H8XTE4"/>
<name>H8XTE4_FLAIG</name>
<dbReference type="Pfam" id="PF01522">
    <property type="entry name" value="Polysacc_deac_1"/>
    <property type="match status" value="1"/>
</dbReference>
<proteinExistence type="predicted"/>
<organism evidence="4 5">
    <name type="scientific">Flavobacterium indicum (strain DSM 17447 / CIP 109464 / GPTSA100-9)</name>
    <dbReference type="NCBI Taxonomy" id="1094466"/>
    <lineage>
        <taxon>Bacteria</taxon>
        <taxon>Pseudomonadati</taxon>
        <taxon>Bacteroidota</taxon>
        <taxon>Flavobacteriia</taxon>
        <taxon>Flavobacteriales</taxon>
        <taxon>Flavobacteriaceae</taxon>
        <taxon>Flavobacterium</taxon>
    </lineage>
</organism>
<comment type="subcellular location">
    <subcellularLocation>
        <location evidence="1">Secreted</location>
    </subcellularLocation>
</comment>
<reference evidence="4 5" key="1">
    <citation type="journal article" date="2012" name="J. Bacteriol.">
        <title>Complete Genome Sequence of Flavobacterium indicum GPSTA100-9T, Isolated from Warm Spring Water.</title>
        <authorList>
            <person name="Barbier P."/>
            <person name="Houel A."/>
            <person name="Loux V."/>
            <person name="Poulain J."/>
            <person name="Bernardet J.F."/>
            <person name="Touchon M."/>
            <person name="Duchaud E."/>
        </authorList>
    </citation>
    <scope>NUCLEOTIDE SEQUENCE [LARGE SCALE GENOMIC DNA]</scope>
    <source>
        <strain evidence="5">DSM 17447 / CIP 109464 / GPTSA100-9</strain>
    </source>
</reference>
<keyword evidence="2" id="KW-0732">Signal</keyword>
<dbReference type="EC" id="3.5.1.-" evidence="4"/>
<keyword evidence="5" id="KW-1185">Reference proteome</keyword>
<evidence type="ECO:0000256" key="1">
    <source>
        <dbReference type="ARBA" id="ARBA00004613"/>
    </source>
</evidence>
<dbReference type="KEGG" id="fin:KQS_03780"/>
<dbReference type="EMBL" id="HE774682">
    <property type="protein sequence ID" value="CCG52741.1"/>
    <property type="molecule type" value="Genomic_DNA"/>
</dbReference>
<dbReference type="InterPro" id="IPR002509">
    <property type="entry name" value="NODB_dom"/>
</dbReference>
<dbReference type="Proteomes" id="UP000007599">
    <property type="component" value="Chromosome I"/>
</dbReference>
<dbReference type="GO" id="GO:0016810">
    <property type="term" value="F:hydrolase activity, acting on carbon-nitrogen (but not peptide) bonds"/>
    <property type="evidence" value="ECO:0007669"/>
    <property type="project" value="InterPro"/>
</dbReference>
<feature type="domain" description="NodB homology" evidence="3">
    <location>
        <begin position="29"/>
        <end position="139"/>
    </location>
</feature>
<protein>
    <submittedName>
        <fullName evidence="4">Probable polysaccharide deacetylase</fullName>
        <ecNumber evidence="4">3.5.1.-</ecNumber>
    </submittedName>
</protein>
<keyword evidence="4" id="KW-0378">Hydrolase</keyword>
<dbReference type="GO" id="GO:0005576">
    <property type="term" value="C:extracellular region"/>
    <property type="evidence" value="ECO:0007669"/>
    <property type="project" value="UniProtKB-SubCell"/>
</dbReference>
<dbReference type="HOGENOM" id="CLU_1037809_0_0_10"/>
<gene>
    <name evidence="4" type="ordered locus">KQS_03780</name>
</gene>
<dbReference type="SUPFAM" id="SSF88713">
    <property type="entry name" value="Glycoside hydrolase/deacetylase"/>
    <property type="match status" value="1"/>
</dbReference>
<dbReference type="STRING" id="1094466.KQS_03780"/>
<reference evidence="5" key="2">
    <citation type="submission" date="2012-03" db="EMBL/GenBank/DDBJ databases">
        <title>Complete genome sequence of Flavobacterium indicum GPTSA100-9T, isolated from warm spring water.</title>
        <authorList>
            <person name="Barbier P."/>
            <person name="Houel A."/>
            <person name="Loux V."/>
            <person name="Poulain J."/>
            <person name="Bernardet J.-F."/>
            <person name="Touchon M."/>
            <person name="Duchaud E."/>
        </authorList>
    </citation>
    <scope>NUCLEOTIDE SEQUENCE [LARGE SCALE GENOMIC DNA]</scope>
    <source>
        <strain evidence="5">DSM 17447 / CIP 109464 / GPTSA100-9</strain>
    </source>
</reference>
<dbReference type="OrthoDB" id="2795102at2"/>
<dbReference type="eggNOG" id="COG0726">
    <property type="taxonomic scope" value="Bacteria"/>
</dbReference>
<evidence type="ECO:0000259" key="3">
    <source>
        <dbReference type="Pfam" id="PF01522"/>
    </source>
</evidence>
<dbReference type="PANTHER" id="PTHR34216">
    <property type="match status" value="1"/>
</dbReference>
<dbReference type="RefSeq" id="WP_014387883.1">
    <property type="nucleotide sequence ID" value="NC_017025.1"/>
</dbReference>
<evidence type="ECO:0000313" key="5">
    <source>
        <dbReference type="Proteomes" id="UP000007599"/>
    </source>
</evidence>
<dbReference type="InterPro" id="IPR011330">
    <property type="entry name" value="Glyco_hydro/deAcase_b/a-brl"/>
</dbReference>
<evidence type="ECO:0000256" key="2">
    <source>
        <dbReference type="ARBA" id="ARBA00022729"/>
    </source>
</evidence>